<evidence type="ECO:0000313" key="3">
    <source>
        <dbReference type="EMBL" id="PKR54304.1"/>
    </source>
</evidence>
<evidence type="ECO:0000256" key="2">
    <source>
        <dbReference type="SAM" id="Phobius"/>
    </source>
</evidence>
<keyword evidence="2" id="KW-1133">Transmembrane helix</keyword>
<feature type="region of interest" description="Disordered" evidence="1">
    <location>
        <begin position="1"/>
        <end position="72"/>
    </location>
</feature>
<dbReference type="RefSeq" id="WP_101265785.1">
    <property type="nucleotide sequence ID" value="NZ_NWTK01000005.1"/>
</dbReference>
<dbReference type="AlphaFoldDB" id="A0A2N3KUR7"/>
<feature type="transmembrane region" description="Helical" evidence="2">
    <location>
        <begin position="140"/>
        <end position="160"/>
    </location>
</feature>
<evidence type="ECO:0000256" key="1">
    <source>
        <dbReference type="SAM" id="MobiDB-lite"/>
    </source>
</evidence>
<reference evidence="3 4" key="1">
    <citation type="submission" date="2017-09" db="EMBL/GenBank/DDBJ databases">
        <title>Biodiversity and function of Thalassospira species in the particle-attached aromatic-hydrocarbon-degrading consortia from the surface seawater of the South China Sea.</title>
        <authorList>
            <person name="Dong C."/>
            <person name="Liu R."/>
            <person name="Shao Z."/>
        </authorList>
    </citation>
    <scope>NUCLEOTIDE SEQUENCE [LARGE SCALE GENOMIC DNA]</scope>
    <source>
        <strain evidence="3 4">CSC1P2</strain>
    </source>
</reference>
<gene>
    <name evidence="3" type="ORF">COO20_09145</name>
</gene>
<proteinExistence type="predicted"/>
<comment type="caution">
    <text evidence="3">The sequence shown here is derived from an EMBL/GenBank/DDBJ whole genome shotgun (WGS) entry which is preliminary data.</text>
</comment>
<feature type="transmembrane region" description="Helical" evidence="2">
    <location>
        <begin position="180"/>
        <end position="200"/>
    </location>
</feature>
<organism evidence="3 4">
    <name type="scientific">Thalassospira marina</name>
    <dbReference type="NCBI Taxonomy" id="2048283"/>
    <lineage>
        <taxon>Bacteria</taxon>
        <taxon>Pseudomonadati</taxon>
        <taxon>Pseudomonadota</taxon>
        <taxon>Alphaproteobacteria</taxon>
        <taxon>Rhodospirillales</taxon>
        <taxon>Thalassospiraceae</taxon>
        <taxon>Thalassospira</taxon>
    </lineage>
</organism>
<evidence type="ECO:0000313" key="4">
    <source>
        <dbReference type="Proteomes" id="UP000233597"/>
    </source>
</evidence>
<keyword evidence="2" id="KW-0472">Membrane</keyword>
<accession>A0A2N3KUR7</accession>
<sequence>MTDPANTSSPNTPNATGISPATSPAGPSNSISTPVATVSGQAADQPQTSGASGDSSATRPQNGTGAPANSVTPAGVIPVSPLSSFVAVLTGGGDVAKLSAASLALVFSPLVLLAVLATFFTIDVLVSSWGGRLFGFSYDLVFFVGVFGALGATVSVMLYISDTQNWQNLTPLDIFFRFLFRPFLGFVFAILALLIVRAGIVPDSLSQLQAIRDLNDLGTLKLSDESGQQVAIMLLIAFLAGFSERLVKAILQTVEGRIRALAIGSDSAKTT</sequence>
<feature type="transmembrane region" description="Helical" evidence="2">
    <location>
        <begin position="230"/>
        <end position="247"/>
    </location>
</feature>
<name>A0A2N3KUR7_9PROT</name>
<dbReference type="Proteomes" id="UP000233597">
    <property type="component" value="Unassembled WGS sequence"/>
</dbReference>
<dbReference type="OrthoDB" id="7365063at2"/>
<keyword evidence="2" id="KW-0812">Transmembrane</keyword>
<feature type="transmembrane region" description="Helical" evidence="2">
    <location>
        <begin position="100"/>
        <end position="120"/>
    </location>
</feature>
<dbReference type="EMBL" id="NWTK01000005">
    <property type="protein sequence ID" value="PKR54304.1"/>
    <property type="molecule type" value="Genomic_DNA"/>
</dbReference>
<protein>
    <submittedName>
        <fullName evidence="3">Uncharacterized protein</fullName>
    </submittedName>
</protein>